<evidence type="ECO:0000256" key="1">
    <source>
        <dbReference type="PROSITE-ProRule" id="PRU00325"/>
    </source>
</evidence>
<accession>A0A699IEK8</accession>
<protein>
    <submittedName>
        <fullName evidence="3">FAR1 DNA binding domain, zinc finger, SWIM-type, MULE transposase domain, FHY3/FAR1 family</fullName>
    </submittedName>
</protein>
<dbReference type="GO" id="GO:0008270">
    <property type="term" value="F:zinc ion binding"/>
    <property type="evidence" value="ECO:0007669"/>
    <property type="project" value="UniProtKB-KW"/>
</dbReference>
<gene>
    <name evidence="3" type="ORF">Tci_499789</name>
</gene>
<keyword evidence="1" id="KW-0862">Zinc</keyword>
<dbReference type="PANTHER" id="PTHR47718">
    <property type="entry name" value="OS01G0519700 PROTEIN"/>
    <property type="match status" value="1"/>
</dbReference>
<sequence>MRNAIEAEFAGSKHLLCMWHITQKLPAKFIVFLLTERNICWLWHCQIDLKSLVEGSEVCIIKESPHVYEMPKKKKKISQSVDKCKDKAEEYDLVDLFFKKDRLYKVLQNIGDGLVVCSCQLFVRVGILCKHIFCVFKNDNVEMIPQQYILGRWRKNLIHAAFRNKRNRYGEKNVVVENFANEATLIVDYCVHLLSKDEPKLGAFVEKLKSL</sequence>
<reference evidence="3" key="1">
    <citation type="journal article" date="2019" name="Sci. Rep.">
        <title>Draft genome of Tanacetum cinerariifolium, the natural source of mosquito coil.</title>
        <authorList>
            <person name="Yamashiro T."/>
            <person name="Shiraishi A."/>
            <person name="Satake H."/>
            <person name="Nakayama K."/>
        </authorList>
    </citation>
    <scope>NUCLEOTIDE SEQUENCE</scope>
</reference>
<evidence type="ECO:0000259" key="2">
    <source>
        <dbReference type="PROSITE" id="PS50966"/>
    </source>
</evidence>
<dbReference type="EMBL" id="BKCJ010260221">
    <property type="protein sequence ID" value="GEZ27816.1"/>
    <property type="molecule type" value="Genomic_DNA"/>
</dbReference>
<proteinExistence type="predicted"/>
<keyword evidence="1" id="KW-0863">Zinc-finger</keyword>
<name>A0A699IEK8_TANCI</name>
<organism evidence="3">
    <name type="scientific">Tanacetum cinerariifolium</name>
    <name type="common">Dalmatian daisy</name>
    <name type="synonym">Chrysanthemum cinerariifolium</name>
    <dbReference type="NCBI Taxonomy" id="118510"/>
    <lineage>
        <taxon>Eukaryota</taxon>
        <taxon>Viridiplantae</taxon>
        <taxon>Streptophyta</taxon>
        <taxon>Embryophyta</taxon>
        <taxon>Tracheophyta</taxon>
        <taxon>Spermatophyta</taxon>
        <taxon>Magnoliopsida</taxon>
        <taxon>eudicotyledons</taxon>
        <taxon>Gunneridae</taxon>
        <taxon>Pentapetalae</taxon>
        <taxon>asterids</taxon>
        <taxon>campanulids</taxon>
        <taxon>Asterales</taxon>
        <taxon>Asteraceae</taxon>
        <taxon>Asteroideae</taxon>
        <taxon>Anthemideae</taxon>
        <taxon>Anthemidinae</taxon>
        <taxon>Tanacetum</taxon>
    </lineage>
</organism>
<dbReference type="AlphaFoldDB" id="A0A699IEK8"/>
<feature type="domain" description="SWIM-type" evidence="2">
    <location>
        <begin position="104"/>
        <end position="140"/>
    </location>
</feature>
<dbReference type="InterPro" id="IPR007527">
    <property type="entry name" value="Znf_SWIM"/>
</dbReference>
<evidence type="ECO:0000313" key="3">
    <source>
        <dbReference type="EMBL" id="GEZ27816.1"/>
    </source>
</evidence>
<dbReference type="PROSITE" id="PS50966">
    <property type="entry name" value="ZF_SWIM"/>
    <property type="match status" value="1"/>
</dbReference>
<keyword evidence="1" id="KW-0479">Metal-binding</keyword>
<comment type="caution">
    <text evidence="3">The sequence shown here is derived from an EMBL/GenBank/DDBJ whole genome shotgun (WGS) entry which is preliminary data.</text>
</comment>
<dbReference type="PANTHER" id="PTHR47718:SF12">
    <property type="entry name" value="PROTEIN FAR1-RELATED SEQUENCE"/>
    <property type="match status" value="1"/>
</dbReference>